<evidence type="ECO:0000256" key="1">
    <source>
        <dbReference type="ARBA" id="ARBA00002053"/>
    </source>
</evidence>
<keyword evidence="6 8" id="KW-0732">Signal</keyword>
<dbReference type="AlphaFoldDB" id="A0A8I2YXP5"/>
<evidence type="ECO:0000256" key="8">
    <source>
        <dbReference type="SAM" id="SignalP"/>
    </source>
</evidence>
<evidence type="ECO:0000313" key="11">
    <source>
        <dbReference type="Proteomes" id="UP000683000"/>
    </source>
</evidence>
<feature type="chain" id="PRO_5034197636" description="Phosphatidylglycerol/phosphatidylinositol transfer protein" evidence="8">
    <location>
        <begin position="20"/>
        <end position="162"/>
    </location>
</feature>
<comment type="similarity">
    <text evidence="2">Belongs to the NPC2 family.</text>
</comment>
<organism evidence="10 11">
    <name type="scientific">Boletus reticuloceps</name>
    <dbReference type="NCBI Taxonomy" id="495285"/>
    <lineage>
        <taxon>Eukaryota</taxon>
        <taxon>Fungi</taxon>
        <taxon>Dikarya</taxon>
        <taxon>Basidiomycota</taxon>
        <taxon>Agaricomycotina</taxon>
        <taxon>Agaricomycetes</taxon>
        <taxon>Agaricomycetidae</taxon>
        <taxon>Boletales</taxon>
        <taxon>Boletineae</taxon>
        <taxon>Boletaceae</taxon>
        <taxon>Boletoideae</taxon>
        <taxon>Boletus</taxon>
    </lineage>
</organism>
<evidence type="ECO:0000256" key="3">
    <source>
        <dbReference type="ARBA" id="ARBA00011245"/>
    </source>
</evidence>
<dbReference type="InterPro" id="IPR003172">
    <property type="entry name" value="ML_dom"/>
</dbReference>
<dbReference type="PANTHER" id="PTHR11306">
    <property type="entry name" value="NIEMANN PICK TYPE C2 PROTEIN NPC2-RELATED"/>
    <property type="match status" value="1"/>
</dbReference>
<dbReference type="GO" id="GO:0032934">
    <property type="term" value="F:sterol binding"/>
    <property type="evidence" value="ECO:0007669"/>
    <property type="project" value="InterPro"/>
</dbReference>
<keyword evidence="5" id="KW-0813">Transport</keyword>
<dbReference type="EMBL" id="JAGFBS010000002">
    <property type="protein sequence ID" value="KAG6381244.1"/>
    <property type="molecule type" value="Genomic_DNA"/>
</dbReference>
<dbReference type="Gene3D" id="2.60.40.770">
    <property type="match status" value="1"/>
</dbReference>
<dbReference type="PANTHER" id="PTHR11306:SF0">
    <property type="entry name" value="PHOSPHATIDYLGLYCEROL_PHOSPHATIDYLINOSITOL TRANSFER PROTEIN"/>
    <property type="match status" value="1"/>
</dbReference>
<comment type="subunit">
    <text evidence="3">Monomer.</text>
</comment>
<dbReference type="GO" id="GO:0015918">
    <property type="term" value="P:sterol transport"/>
    <property type="evidence" value="ECO:0007669"/>
    <property type="project" value="InterPro"/>
</dbReference>
<dbReference type="InterPro" id="IPR014756">
    <property type="entry name" value="Ig_E-set"/>
</dbReference>
<dbReference type="Proteomes" id="UP000683000">
    <property type="component" value="Unassembled WGS sequence"/>
</dbReference>
<feature type="domain" description="MD-2-related lipid-recognition" evidence="9">
    <location>
        <begin position="41"/>
        <end position="155"/>
    </location>
</feature>
<evidence type="ECO:0000256" key="5">
    <source>
        <dbReference type="ARBA" id="ARBA00022448"/>
    </source>
</evidence>
<reference evidence="10" key="1">
    <citation type="submission" date="2021-03" db="EMBL/GenBank/DDBJ databases">
        <title>Evolutionary innovations through gain and loss of genes in the ectomycorrhizal Boletales.</title>
        <authorList>
            <person name="Wu G."/>
            <person name="Miyauchi S."/>
            <person name="Morin E."/>
            <person name="Yang Z.-L."/>
            <person name="Xu J."/>
            <person name="Martin F.M."/>
        </authorList>
    </citation>
    <scope>NUCLEOTIDE SEQUENCE</scope>
    <source>
        <strain evidence="10">BR01</strain>
    </source>
</reference>
<accession>A0A8I2YXP5</accession>
<name>A0A8I2YXP5_9AGAM</name>
<dbReference type="SUPFAM" id="SSF81296">
    <property type="entry name" value="E set domains"/>
    <property type="match status" value="1"/>
</dbReference>
<dbReference type="OrthoDB" id="6409159at2759"/>
<gene>
    <name evidence="10" type="ORF">JVT61DRAFT_5648</name>
</gene>
<proteinExistence type="inferred from homology"/>
<comment type="caution">
    <text evidence="10">The sequence shown here is derived from an EMBL/GenBank/DDBJ whole genome shotgun (WGS) entry which is preliminary data.</text>
</comment>
<evidence type="ECO:0000256" key="7">
    <source>
        <dbReference type="ARBA" id="ARBA00023055"/>
    </source>
</evidence>
<keyword evidence="7" id="KW-0445">Lipid transport</keyword>
<comment type="function">
    <text evidence="1">Catalyzes the intermembrane transfer of phosphatidylglycerol and phosphatidylinositol.</text>
</comment>
<dbReference type="InterPro" id="IPR039670">
    <property type="entry name" value="NPC2-like"/>
</dbReference>
<keyword evidence="11" id="KW-1185">Reference proteome</keyword>
<protein>
    <recommendedName>
        <fullName evidence="4">Phosphatidylglycerol/phosphatidylinositol transfer protein</fullName>
    </recommendedName>
</protein>
<evidence type="ECO:0000256" key="2">
    <source>
        <dbReference type="ARBA" id="ARBA00006370"/>
    </source>
</evidence>
<evidence type="ECO:0000256" key="6">
    <source>
        <dbReference type="ARBA" id="ARBA00022729"/>
    </source>
</evidence>
<evidence type="ECO:0000259" key="9">
    <source>
        <dbReference type="SMART" id="SM00737"/>
    </source>
</evidence>
<dbReference type="Pfam" id="PF02221">
    <property type="entry name" value="E1_DerP2_DerF2"/>
    <property type="match status" value="1"/>
</dbReference>
<evidence type="ECO:0000256" key="4">
    <source>
        <dbReference type="ARBA" id="ARBA00016056"/>
    </source>
</evidence>
<dbReference type="SMART" id="SM00737">
    <property type="entry name" value="ML"/>
    <property type="match status" value="1"/>
</dbReference>
<evidence type="ECO:0000313" key="10">
    <source>
        <dbReference type="EMBL" id="KAG6381244.1"/>
    </source>
</evidence>
<feature type="signal peptide" evidence="8">
    <location>
        <begin position="1"/>
        <end position="19"/>
    </location>
</feature>
<sequence length="162" mass="17481">MVRLLSLSLLTVFASVALAGPSAEQQVLTGSPVRLAEKWTYRDCDKIDQISPDPPKPGHDLTVTVSATAVGTIEEGAYADVSVKLGRIKLLTKTFDVCEEARNANATVQCPVQEGDYEVSQTVALPGEIPPAKFNIDVKGYTHDDDDLLCLSLIVNFGPFNF</sequence>